<comment type="caution">
    <text evidence="2">The sequence shown here is derived from an EMBL/GenBank/DDBJ whole genome shotgun (WGS) entry which is preliminary data.</text>
</comment>
<gene>
    <name evidence="2" type="ORF">C5Y93_04905</name>
</gene>
<proteinExistence type="predicted"/>
<evidence type="ECO:0000313" key="2">
    <source>
        <dbReference type="EMBL" id="PQO47385.1"/>
    </source>
</evidence>
<dbReference type="Proteomes" id="UP000237819">
    <property type="component" value="Unassembled WGS sequence"/>
</dbReference>
<evidence type="ECO:0000256" key="1">
    <source>
        <dbReference type="SAM" id="MobiDB-lite"/>
    </source>
</evidence>
<evidence type="ECO:0000313" key="3">
    <source>
        <dbReference type="Proteomes" id="UP000237819"/>
    </source>
</evidence>
<protein>
    <recommendedName>
        <fullName evidence="4">Portal protein</fullName>
    </recommendedName>
</protein>
<name>A0A2S8GSH7_9BACT</name>
<accession>A0A2S8GSH7</accession>
<reference evidence="2 3" key="1">
    <citation type="submission" date="2018-02" db="EMBL/GenBank/DDBJ databases">
        <title>Comparative genomes isolates from brazilian mangrove.</title>
        <authorList>
            <person name="Araujo J.E."/>
            <person name="Taketani R.G."/>
            <person name="Silva M.C.P."/>
            <person name="Loureco M.V."/>
            <person name="Andreote F.D."/>
        </authorList>
    </citation>
    <scope>NUCLEOTIDE SEQUENCE [LARGE SCALE GENOMIC DNA]</scope>
    <source>
        <strain evidence="2 3">Nap-Phe MGV</strain>
    </source>
</reference>
<feature type="compositionally biased region" description="Basic and acidic residues" evidence="1">
    <location>
        <begin position="463"/>
        <end position="475"/>
    </location>
</feature>
<dbReference type="RefSeq" id="WP_105334275.1">
    <property type="nucleotide sequence ID" value="NZ_PUHZ01000005.1"/>
</dbReference>
<dbReference type="AlphaFoldDB" id="A0A2S8GSH7"/>
<evidence type="ECO:0008006" key="4">
    <source>
        <dbReference type="Google" id="ProtNLM"/>
    </source>
</evidence>
<feature type="region of interest" description="Disordered" evidence="1">
    <location>
        <begin position="456"/>
        <end position="492"/>
    </location>
</feature>
<organism evidence="2 3">
    <name type="scientific">Blastopirellula marina</name>
    <dbReference type="NCBI Taxonomy" id="124"/>
    <lineage>
        <taxon>Bacteria</taxon>
        <taxon>Pseudomonadati</taxon>
        <taxon>Planctomycetota</taxon>
        <taxon>Planctomycetia</taxon>
        <taxon>Pirellulales</taxon>
        <taxon>Pirellulaceae</taxon>
        <taxon>Blastopirellula</taxon>
    </lineage>
</organism>
<dbReference type="EMBL" id="PUHZ01000005">
    <property type="protein sequence ID" value="PQO47385.1"/>
    <property type="molecule type" value="Genomic_DNA"/>
</dbReference>
<sequence length="492" mass="56711">MPSTQFRTAQELNRSKWAEKYTSVGEGVLYTPNTLDGKTPFPIHEYLKLGLLGKNVRMVEVNAGSALIDQMVADTMTEMMATVGDKPADEILEWWKEIDFYSIMEEACQDFFRTGYATQNVIRDISEDAKENTFAVTNIDPSCWYPDLPTFTHQKIRGGRIISVFKVWEKNSDQWYAFVEHHTIGNVEHKLYELEGPNSLEGKEIKLSKLEQFAELDDKVATGIELLPITQVNRKKSSRKFFGESVLTPIWDILQEVSEIQTQIRSERIKHFRARLAAAVESLQRAQRVDDVEPNQQNSKQRKVSMDQAVFDMNQEVLPVPAGAQMPQYIQRDLQTITIGSQEINNLLSRAASIVGVPRSIFNLDEKGSIHVETEKKKDRRYTRHIFRAQQRMEQLAKASTEIYWQWKGDKKELEKLTITLAPPFQMSQEEKAQVMREMNPTDKFVSQKRAIREIWPDMSEEEREKMQQEIKDEQESAGLLANTPVELDANA</sequence>
<dbReference type="OrthoDB" id="9947236at2"/>